<evidence type="ECO:0000313" key="2">
    <source>
        <dbReference type="EMBL" id="KAK8934084.1"/>
    </source>
</evidence>
<feature type="region of interest" description="Disordered" evidence="1">
    <location>
        <begin position="18"/>
        <end position="139"/>
    </location>
</feature>
<feature type="compositionally biased region" description="Basic and acidic residues" evidence="1">
    <location>
        <begin position="114"/>
        <end position="124"/>
    </location>
</feature>
<dbReference type="EMBL" id="JBBWWR010000133">
    <property type="protein sequence ID" value="KAK8934084.1"/>
    <property type="molecule type" value="Genomic_DNA"/>
</dbReference>
<feature type="compositionally biased region" description="Polar residues" evidence="1">
    <location>
        <begin position="31"/>
        <end position="48"/>
    </location>
</feature>
<evidence type="ECO:0000313" key="3">
    <source>
        <dbReference type="Proteomes" id="UP001412067"/>
    </source>
</evidence>
<sequence length="139" mass="15278">MERLHQLLADALQYRREKGDIGRRDPHFSNGGVQSSPTLTTLADSPTATVHEGEEPPESLFMKELKRRGVNPSSLLEDVEGASSRSGLEDVAAEEEKDGGERVPSKRNRVASAEYEKSASRQRELSMALNNEGIEVTSI</sequence>
<gene>
    <name evidence="2" type="ORF">KSP40_PGU021930</name>
</gene>
<keyword evidence="3" id="KW-1185">Reference proteome</keyword>
<comment type="caution">
    <text evidence="2">The sequence shown here is derived from an EMBL/GenBank/DDBJ whole genome shotgun (WGS) entry which is preliminary data.</text>
</comment>
<evidence type="ECO:0000256" key="1">
    <source>
        <dbReference type="SAM" id="MobiDB-lite"/>
    </source>
</evidence>
<reference evidence="2 3" key="1">
    <citation type="journal article" date="2022" name="Nat. Plants">
        <title>Genomes of leafy and leafless Platanthera orchids illuminate the evolution of mycoheterotrophy.</title>
        <authorList>
            <person name="Li M.H."/>
            <person name="Liu K.W."/>
            <person name="Li Z."/>
            <person name="Lu H.C."/>
            <person name="Ye Q.L."/>
            <person name="Zhang D."/>
            <person name="Wang J.Y."/>
            <person name="Li Y.F."/>
            <person name="Zhong Z.M."/>
            <person name="Liu X."/>
            <person name="Yu X."/>
            <person name="Liu D.K."/>
            <person name="Tu X.D."/>
            <person name="Liu B."/>
            <person name="Hao Y."/>
            <person name="Liao X.Y."/>
            <person name="Jiang Y.T."/>
            <person name="Sun W.H."/>
            <person name="Chen J."/>
            <person name="Chen Y.Q."/>
            <person name="Ai Y."/>
            <person name="Zhai J.W."/>
            <person name="Wu S.S."/>
            <person name="Zhou Z."/>
            <person name="Hsiao Y.Y."/>
            <person name="Wu W.L."/>
            <person name="Chen Y.Y."/>
            <person name="Lin Y.F."/>
            <person name="Hsu J.L."/>
            <person name="Li C.Y."/>
            <person name="Wang Z.W."/>
            <person name="Zhao X."/>
            <person name="Zhong W.Y."/>
            <person name="Ma X.K."/>
            <person name="Ma L."/>
            <person name="Huang J."/>
            <person name="Chen G.Z."/>
            <person name="Huang M.Z."/>
            <person name="Huang L."/>
            <person name="Peng D.H."/>
            <person name="Luo Y.B."/>
            <person name="Zou S.Q."/>
            <person name="Chen S.P."/>
            <person name="Lan S."/>
            <person name="Tsai W.C."/>
            <person name="Van de Peer Y."/>
            <person name="Liu Z.J."/>
        </authorList>
    </citation>
    <scope>NUCLEOTIDE SEQUENCE [LARGE SCALE GENOMIC DNA]</scope>
    <source>
        <strain evidence="2">Lor288</strain>
    </source>
</reference>
<organism evidence="2 3">
    <name type="scientific">Platanthera guangdongensis</name>
    <dbReference type="NCBI Taxonomy" id="2320717"/>
    <lineage>
        <taxon>Eukaryota</taxon>
        <taxon>Viridiplantae</taxon>
        <taxon>Streptophyta</taxon>
        <taxon>Embryophyta</taxon>
        <taxon>Tracheophyta</taxon>
        <taxon>Spermatophyta</taxon>
        <taxon>Magnoliopsida</taxon>
        <taxon>Liliopsida</taxon>
        <taxon>Asparagales</taxon>
        <taxon>Orchidaceae</taxon>
        <taxon>Orchidoideae</taxon>
        <taxon>Orchideae</taxon>
        <taxon>Orchidinae</taxon>
        <taxon>Platanthera</taxon>
    </lineage>
</organism>
<protein>
    <submittedName>
        <fullName evidence="2">Uncharacterized protein</fullName>
    </submittedName>
</protein>
<feature type="compositionally biased region" description="Basic and acidic residues" evidence="1">
    <location>
        <begin position="18"/>
        <end position="27"/>
    </location>
</feature>
<proteinExistence type="predicted"/>
<dbReference type="PANTHER" id="PTHR35699">
    <property type="entry name" value="F2J10.10 PROTEIN"/>
    <property type="match status" value="1"/>
</dbReference>
<accession>A0ABR2LBH5</accession>
<dbReference type="Proteomes" id="UP001412067">
    <property type="component" value="Unassembled WGS sequence"/>
</dbReference>
<name>A0ABR2LBH5_9ASPA</name>
<dbReference type="PANTHER" id="PTHR35699:SF1">
    <property type="entry name" value="F2J10.10 PROTEIN"/>
    <property type="match status" value="1"/>
</dbReference>